<evidence type="ECO:0000256" key="5">
    <source>
        <dbReference type="SAM" id="SignalP"/>
    </source>
</evidence>
<dbReference type="Gene3D" id="2.60.40.10">
    <property type="entry name" value="Immunoglobulins"/>
    <property type="match status" value="3"/>
</dbReference>
<dbReference type="Proteomes" id="UP000265020">
    <property type="component" value="Unassembled WGS sequence"/>
</dbReference>
<dbReference type="PANTHER" id="PTHR11890:SF26">
    <property type="entry name" value="INTERLEUKIN-1 RECEPTOR TYPE 1"/>
    <property type="match status" value="1"/>
</dbReference>
<organism evidence="7 8">
    <name type="scientific">Cyprinodon variegatus</name>
    <name type="common">Sheepshead minnow</name>
    <dbReference type="NCBI Taxonomy" id="28743"/>
    <lineage>
        <taxon>Eukaryota</taxon>
        <taxon>Metazoa</taxon>
        <taxon>Chordata</taxon>
        <taxon>Craniata</taxon>
        <taxon>Vertebrata</taxon>
        <taxon>Euteleostomi</taxon>
        <taxon>Actinopterygii</taxon>
        <taxon>Neopterygii</taxon>
        <taxon>Teleostei</taxon>
        <taxon>Neoteleostei</taxon>
        <taxon>Acanthomorphata</taxon>
        <taxon>Ovalentaria</taxon>
        <taxon>Atherinomorphae</taxon>
        <taxon>Cyprinodontiformes</taxon>
        <taxon>Cyprinodontidae</taxon>
        <taxon>Cyprinodon</taxon>
    </lineage>
</organism>
<evidence type="ECO:0000256" key="2">
    <source>
        <dbReference type="ARBA" id="ARBA00023180"/>
    </source>
</evidence>
<reference evidence="7" key="1">
    <citation type="submission" date="2025-08" db="UniProtKB">
        <authorList>
            <consortium name="Ensembl"/>
        </authorList>
    </citation>
    <scope>IDENTIFICATION</scope>
</reference>
<keyword evidence="5" id="KW-0732">Signal</keyword>
<keyword evidence="4" id="KW-0472">Membrane</keyword>
<accession>A0A3Q2D6I8</accession>
<proteinExistence type="predicted"/>
<dbReference type="InterPro" id="IPR007110">
    <property type="entry name" value="Ig-like_dom"/>
</dbReference>
<evidence type="ECO:0000313" key="7">
    <source>
        <dbReference type="Ensembl" id="ENSCVAP00000014178.1"/>
    </source>
</evidence>
<evidence type="ECO:0000259" key="6">
    <source>
        <dbReference type="PROSITE" id="PS50835"/>
    </source>
</evidence>
<dbReference type="GeneTree" id="ENSGT01120000273045"/>
<dbReference type="InterPro" id="IPR003599">
    <property type="entry name" value="Ig_sub"/>
</dbReference>
<dbReference type="AlphaFoldDB" id="A0A3Q2D6I8"/>
<evidence type="ECO:0000256" key="3">
    <source>
        <dbReference type="ARBA" id="ARBA00023319"/>
    </source>
</evidence>
<reference evidence="7" key="2">
    <citation type="submission" date="2025-09" db="UniProtKB">
        <authorList>
            <consortium name="Ensembl"/>
        </authorList>
    </citation>
    <scope>IDENTIFICATION</scope>
</reference>
<name>A0A3Q2D6I8_CYPVA</name>
<dbReference type="STRING" id="28743.ENSCVAP00000014178"/>
<dbReference type="PANTHER" id="PTHR11890">
    <property type="entry name" value="INTERLEUKIN-1 RECEPTOR FAMILY MEMBER"/>
    <property type="match status" value="1"/>
</dbReference>
<feature type="signal peptide" evidence="5">
    <location>
        <begin position="1"/>
        <end position="21"/>
    </location>
</feature>
<dbReference type="SMART" id="SM00409">
    <property type="entry name" value="IG"/>
    <property type="match status" value="3"/>
</dbReference>
<dbReference type="OMA" id="LWIENAG"/>
<feature type="chain" id="PRO_5018610186" evidence="5">
    <location>
        <begin position="22"/>
        <end position="375"/>
    </location>
</feature>
<feature type="transmembrane region" description="Helical" evidence="4">
    <location>
        <begin position="329"/>
        <end position="352"/>
    </location>
</feature>
<sequence length="375" mass="42605">MKLSWLLLSLIVLMSAPRAKPASDSSCIHNDEEFFKLIEGESFYFEIEDPNLPDENITWYKDGPEIQNITTEETHRIHYHGGALLFLNISAIDSGNYAAREMTPSDKCVYHHVKIEVYSKNSREKVTYGSIKNSDQNKLIECPDPVDYICMKFNGNFTWLKGNNLLPGHHENKLWIENAGKKDEDIYTCVCTWIHNHKMYKTSGSRKLIVLDRPVYRDVEIISPTSKEQLANKGISIKLNCTVYCGINAQRECKASWYINNEQVNQMDGYSETTKLEIKYPSNNTFYTAILTIKQVSAEDFKHKFMCKGSGFYSANNTTVTLKQRESCIPLIITGICVFFIGVSAAAVVKYFAIDLALLFRPCLSPSRGNNGTTC</sequence>
<dbReference type="Ensembl" id="ENSCVAT00000021919.1">
    <property type="protein sequence ID" value="ENSCVAP00000014178.1"/>
    <property type="gene ID" value="ENSCVAG00000000815.1"/>
</dbReference>
<dbReference type="SUPFAM" id="SSF48726">
    <property type="entry name" value="Immunoglobulin"/>
    <property type="match status" value="3"/>
</dbReference>
<dbReference type="InterPro" id="IPR015621">
    <property type="entry name" value="IL-1_rcpt_fam"/>
</dbReference>
<dbReference type="InterPro" id="IPR036179">
    <property type="entry name" value="Ig-like_dom_sf"/>
</dbReference>
<evidence type="ECO:0000313" key="8">
    <source>
        <dbReference type="Proteomes" id="UP000265020"/>
    </source>
</evidence>
<evidence type="ECO:0000256" key="4">
    <source>
        <dbReference type="SAM" id="Phobius"/>
    </source>
</evidence>
<keyword evidence="8" id="KW-1185">Reference proteome</keyword>
<evidence type="ECO:0000256" key="1">
    <source>
        <dbReference type="ARBA" id="ARBA00023157"/>
    </source>
</evidence>
<feature type="domain" description="Ig-like" evidence="6">
    <location>
        <begin position="214"/>
        <end position="323"/>
    </location>
</feature>
<keyword evidence="4" id="KW-0812">Transmembrane</keyword>
<keyword evidence="2" id="KW-0325">Glycoprotein</keyword>
<keyword evidence="4" id="KW-1133">Transmembrane helix</keyword>
<keyword evidence="1" id="KW-1015">Disulfide bond</keyword>
<protein>
    <submittedName>
        <fullName evidence="7">Interleukin-1 receptor-like 1</fullName>
    </submittedName>
</protein>
<dbReference type="PROSITE" id="PS50835">
    <property type="entry name" value="IG_LIKE"/>
    <property type="match status" value="1"/>
</dbReference>
<dbReference type="InterPro" id="IPR013783">
    <property type="entry name" value="Ig-like_fold"/>
</dbReference>
<keyword evidence="3" id="KW-0393">Immunoglobulin domain</keyword>